<name>A0A1H6L588_9GAMM</name>
<proteinExistence type="predicted"/>
<dbReference type="Proteomes" id="UP000198988">
    <property type="component" value="Unassembled WGS sequence"/>
</dbReference>
<gene>
    <name evidence="1" type="ORF">BAZSYMA_ACONTIG00191_0</name>
</gene>
<dbReference type="AlphaFoldDB" id="A0A1H6L588"/>
<evidence type="ECO:0000313" key="1">
    <source>
        <dbReference type="EMBL" id="SEH79324.1"/>
    </source>
</evidence>
<protein>
    <submittedName>
        <fullName evidence="1">Uncharacterized protein</fullName>
    </submittedName>
</protein>
<reference evidence="2" key="1">
    <citation type="submission" date="2016-06" db="EMBL/GenBank/DDBJ databases">
        <authorList>
            <person name="Petersen J."/>
            <person name="Sayavedra L."/>
        </authorList>
    </citation>
    <scope>NUCLEOTIDE SEQUENCE [LARGE SCALE GENOMIC DNA]</scope>
    <source>
        <strain evidence="2">BazSymA</strain>
    </source>
</reference>
<organism evidence="1 2">
    <name type="scientific">Bathymodiolus azoricus thioautotrophic gill symbiont</name>
    <dbReference type="NCBI Taxonomy" id="235205"/>
    <lineage>
        <taxon>Bacteria</taxon>
        <taxon>Pseudomonadati</taxon>
        <taxon>Pseudomonadota</taxon>
        <taxon>Gammaproteobacteria</taxon>
        <taxon>sulfur-oxidizing symbionts</taxon>
    </lineage>
</organism>
<sequence>MNKNNHQKPTFYPIVNFSSDTQQSSMRVNPALALLRQGLKKSSVGQKLAFANHLY</sequence>
<dbReference type="EMBL" id="CDSC02000210">
    <property type="protein sequence ID" value="SEH79324.1"/>
    <property type="molecule type" value="Genomic_DNA"/>
</dbReference>
<accession>A0A1H6L588</accession>
<evidence type="ECO:0000313" key="2">
    <source>
        <dbReference type="Proteomes" id="UP000198988"/>
    </source>
</evidence>